<sequence>MFGKLIRLGIDAVIISAFLAGVQRSTGLTPAIGRIKNKDLRNVLKSYLEFGEYTFDFAVVVFGVSGGSHICYAPYSISTFQRSEYFERKR</sequence>
<dbReference type="InterPro" id="IPR013726">
    <property type="entry name" value="Mitofissin"/>
</dbReference>
<dbReference type="GO" id="GO:0005737">
    <property type="term" value="C:cytoplasm"/>
    <property type="evidence" value="ECO:0007669"/>
    <property type="project" value="TreeGrafter"/>
</dbReference>
<dbReference type="EMBL" id="SSOP01000026">
    <property type="protein sequence ID" value="KAB5594020.1"/>
    <property type="molecule type" value="Genomic_DNA"/>
</dbReference>
<keyword evidence="3" id="KW-1185">Reference proteome</keyword>
<reference evidence="2 3" key="1">
    <citation type="journal article" date="2019" name="Fungal Biol. Biotechnol.">
        <title>Draft genome sequence of fastidious pathogen Ceratobasidium theobromae, which causes vascular-streak dieback in Theobroma cacao.</title>
        <authorList>
            <person name="Ali S.S."/>
            <person name="Asman A."/>
            <person name="Shao J."/>
            <person name="Firmansyah A.P."/>
            <person name="Susilo A.W."/>
            <person name="Rosmana A."/>
            <person name="McMahon P."/>
            <person name="Junaid M."/>
            <person name="Guest D."/>
            <person name="Kheng T.Y."/>
            <person name="Meinhardt L.W."/>
            <person name="Bailey B.A."/>
        </authorList>
    </citation>
    <scope>NUCLEOTIDE SEQUENCE [LARGE SCALE GENOMIC DNA]</scope>
    <source>
        <strain evidence="2 3">CT2</strain>
    </source>
</reference>
<organism evidence="2 3">
    <name type="scientific">Ceratobasidium theobromae</name>
    <dbReference type="NCBI Taxonomy" id="1582974"/>
    <lineage>
        <taxon>Eukaryota</taxon>
        <taxon>Fungi</taxon>
        <taxon>Dikarya</taxon>
        <taxon>Basidiomycota</taxon>
        <taxon>Agaricomycotina</taxon>
        <taxon>Agaricomycetes</taxon>
        <taxon>Cantharellales</taxon>
        <taxon>Ceratobasidiaceae</taxon>
        <taxon>Ceratobasidium</taxon>
    </lineage>
</organism>
<feature type="chain" id="PRO_5024377395" description="Transmembrane protein" evidence="1">
    <location>
        <begin position="28"/>
        <end position="90"/>
    </location>
</feature>
<keyword evidence="1" id="KW-0732">Signal</keyword>
<dbReference type="OrthoDB" id="16824at2759"/>
<feature type="signal peptide" evidence="1">
    <location>
        <begin position="1"/>
        <end position="27"/>
    </location>
</feature>
<evidence type="ECO:0000313" key="2">
    <source>
        <dbReference type="EMBL" id="KAB5594020.1"/>
    </source>
</evidence>
<dbReference type="AlphaFoldDB" id="A0A5N5QQJ1"/>
<protein>
    <recommendedName>
        <fullName evidence="4">Transmembrane protein</fullName>
    </recommendedName>
</protein>
<proteinExistence type="predicted"/>
<accession>A0A5N5QQJ1</accession>
<gene>
    <name evidence="2" type="ORF">CTheo_2489</name>
</gene>
<evidence type="ECO:0008006" key="4">
    <source>
        <dbReference type="Google" id="ProtNLM"/>
    </source>
</evidence>
<name>A0A5N5QQJ1_9AGAM</name>
<comment type="caution">
    <text evidence="2">The sequence shown here is derived from an EMBL/GenBank/DDBJ whole genome shotgun (WGS) entry which is preliminary data.</text>
</comment>
<evidence type="ECO:0000313" key="3">
    <source>
        <dbReference type="Proteomes" id="UP000383932"/>
    </source>
</evidence>
<evidence type="ECO:0000256" key="1">
    <source>
        <dbReference type="SAM" id="SignalP"/>
    </source>
</evidence>
<dbReference type="Proteomes" id="UP000383932">
    <property type="component" value="Unassembled WGS sequence"/>
</dbReference>
<dbReference type="Pfam" id="PF08520">
    <property type="entry name" value="Mitofissin"/>
    <property type="match status" value="1"/>
</dbReference>
<dbReference type="PANTHER" id="PTHR28075:SF1">
    <property type="entry name" value="DUF1748-DOMAIN-CONTAINING PROTEIN"/>
    <property type="match status" value="1"/>
</dbReference>
<dbReference type="PANTHER" id="PTHR28075">
    <property type="entry name" value="CHROMOSOME 16, WHOLE GENOME SHOTGUN SEQUENCE"/>
    <property type="match status" value="1"/>
</dbReference>